<reference evidence="1" key="1">
    <citation type="submission" date="2021-01" db="EMBL/GenBank/DDBJ databases">
        <authorList>
            <person name="Corre E."/>
            <person name="Pelletier E."/>
            <person name="Niang G."/>
            <person name="Scheremetjew M."/>
            <person name="Finn R."/>
            <person name="Kale V."/>
            <person name="Holt S."/>
            <person name="Cochrane G."/>
            <person name="Meng A."/>
            <person name="Brown T."/>
            <person name="Cohen L."/>
        </authorList>
    </citation>
    <scope>NUCLEOTIDE SEQUENCE</scope>
    <source>
        <strain evidence="1">NIES-2562</strain>
    </source>
</reference>
<sequence>MTHLSNEGGGSVGVVLEGRRKLLGELVVPGKAVDPALDENKMELGILILPVPLKMLANIHSLLDEAVKILGDLRGETLGLEDTDDGVASDNLHAGHGLRVTEKDTNLRGGKSLSGELHDALDDLVGALGNPGVGSPLVGGGCGGDTLTAAVHTTHGEVLCSASVQNKTRETRVGHHGAAQVLFIHSTPSRCSSVLAAEERSRDRG</sequence>
<dbReference type="EMBL" id="HBIB01049733">
    <property type="protein sequence ID" value="CAE0270487.1"/>
    <property type="molecule type" value="Transcribed_RNA"/>
</dbReference>
<dbReference type="AlphaFoldDB" id="A0A7S3LXS3"/>
<protein>
    <submittedName>
        <fullName evidence="1">Uncharacterized protein</fullName>
    </submittedName>
</protein>
<name>A0A7S3LXS3_9EUKA</name>
<gene>
    <name evidence="1" type="ORF">PBIL07802_LOCUS32842</name>
</gene>
<proteinExistence type="predicted"/>
<organism evidence="1">
    <name type="scientific">Palpitomonas bilix</name>
    <dbReference type="NCBI Taxonomy" id="652834"/>
    <lineage>
        <taxon>Eukaryota</taxon>
        <taxon>Eukaryota incertae sedis</taxon>
    </lineage>
</organism>
<evidence type="ECO:0000313" key="1">
    <source>
        <dbReference type="EMBL" id="CAE0270487.1"/>
    </source>
</evidence>
<accession>A0A7S3LXS3</accession>